<evidence type="ECO:0000256" key="1">
    <source>
        <dbReference type="SAM" id="Coils"/>
    </source>
</evidence>
<keyword evidence="4" id="KW-1185">Reference proteome</keyword>
<accession>A0A8H7B5H0</accession>
<feature type="compositionally biased region" description="Polar residues" evidence="2">
    <location>
        <begin position="227"/>
        <end position="237"/>
    </location>
</feature>
<dbReference type="GeneID" id="62202590"/>
<keyword evidence="1" id="KW-0175">Coiled coil</keyword>
<protein>
    <submittedName>
        <fullName evidence="3">Uncharacterized protein</fullName>
    </submittedName>
</protein>
<feature type="coiled-coil region" evidence="1">
    <location>
        <begin position="440"/>
        <end position="495"/>
    </location>
</feature>
<comment type="caution">
    <text evidence="3">The sequence shown here is derived from an EMBL/GenBank/DDBJ whole genome shotgun (WGS) entry which is preliminary data.</text>
</comment>
<dbReference type="Proteomes" id="UP000596902">
    <property type="component" value="Unassembled WGS sequence"/>
</dbReference>
<feature type="compositionally biased region" description="Basic and acidic residues" evidence="2">
    <location>
        <begin position="580"/>
        <end position="590"/>
    </location>
</feature>
<name>A0A8H7B5H0_9PLEO</name>
<feature type="compositionally biased region" description="Polar residues" evidence="2">
    <location>
        <begin position="567"/>
        <end position="577"/>
    </location>
</feature>
<feature type="compositionally biased region" description="Low complexity" evidence="2">
    <location>
        <begin position="156"/>
        <end position="168"/>
    </location>
</feature>
<feature type="compositionally biased region" description="Polar residues" evidence="2">
    <location>
        <begin position="64"/>
        <end position="78"/>
    </location>
</feature>
<dbReference type="AlphaFoldDB" id="A0A8H7B5H0"/>
<proteinExistence type="predicted"/>
<feature type="region of interest" description="Disordered" evidence="2">
    <location>
        <begin position="154"/>
        <end position="353"/>
    </location>
</feature>
<feature type="region of interest" description="Disordered" evidence="2">
    <location>
        <begin position="734"/>
        <end position="764"/>
    </location>
</feature>
<evidence type="ECO:0000313" key="4">
    <source>
        <dbReference type="Proteomes" id="UP000596902"/>
    </source>
</evidence>
<dbReference type="RefSeq" id="XP_038787684.1">
    <property type="nucleotide sequence ID" value="XM_038929412.1"/>
</dbReference>
<sequence>MAPLLALPQSLDPPELANILPFQHTSSRDHDRDGPAPLFEYRTSLQLRQEQADAFYRTQHNHSRASSSTGSVANSLRRTPNFERARSVDPSQQQRVRFETPRPHSTPYAEPHPALRISRRTASAIRFVLEEGLRLPHPFTPDLVEENALMSDLSSGRAANGGARTTGGPVPVDRSNIRTPTQIMNARRQRAEVEEQRKAAEEERRRASAERRAQAVSGVAGAPTIEPGTQRQPQSAPLRSGDQYVQYPTSSGGVPRQPERPIPSQNTMNEAQETTTGASQSRPRAASQTPSRPTQANLGLPTTTEQSRRPAGSGHARRPSGATASSQAGPSTAAARPPPPPGSSTGQARESTTSNFPHAFERWETLSSHWEGLTSYWIRRLEQNTDEVRREPLAQQMSRQITDLSAAGANLFHAVVELQRLRASSERKFQRWFYEHRQDQERAQEREAQLTEQMNSERELRLEAETNMERMATEKKNAERAVSEMKRELQISKEEARRAWEELGRREQEERDRTFSLREGQPTLVGGVQVVPMAQNMGRQGRGHGDDTYAGAQSSGEGIEQHYSYEEGQSPTDTDPFTESARHGRREPEQPAHVAQGTYIPSGAASTASSRPGGSSVADESLAPAPLQYPYYTSQAQQGSTQPAMSQPEAFYQQPASYLHQESESGLPDDEQSYVTSQAESEADIEYALDERGNFIRDDSGRRIPFRSLQSPVSDEYDVEDARRRELEHLQHYGTTATSQGGYAISSDVGSSQQPAGGRPDYSGDGYGDEWVEFEEKVNAMVDEKVAYIKRVIGIRMREFEVRSATLKKQEEDLKASTARLARIEEKSKTYKDICNAVAGVADKINKAERGRQNLTARKNTTQSAFERWEQQYCQPIKKLADLIWEVDNKKQENDREFAEQSAVVRGQEAQTAALLLQRQQEEVMLNEEKEQFLVEKQEWQLKQGKQLSATEVRAAMEVFLQKKIEQIKPDVLAEAKHSVWMLLKQDFETREVENLARTKAEGKVEGYRRGYEDGYAQAKLEENGQAYSMGMIDARQEYQLRIIEAKRESRDEGYDLGYEAGYEVGANRNCDEIHTIGYEKGRNAGHSQGHQKGYAKGFSQGLEAVRREADGTAWSSW</sequence>
<reference evidence="3" key="1">
    <citation type="submission" date="2020-01" db="EMBL/GenBank/DDBJ databases">
        <authorList>
            <person name="Feng Z.H.Z."/>
        </authorList>
    </citation>
    <scope>NUCLEOTIDE SEQUENCE</scope>
    <source>
        <strain evidence="3">CBS107.38</strain>
    </source>
</reference>
<organism evidence="3 4">
    <name type="scientific">Alternaria burnsii</name>
    <dbReference type="NCBI Taxonomy" id="1187904"/>
    <lineage>
        <taxon>Eukaryota</taxon>
        <taxon>Fungi</taxon>
        <taxon>Dikarya</taxon>
        <taxon>Ascomycota</taxon>
        <taxon>Pezizomycotina</taxon>
        <taxon>Dothideomycetes</taxon>
        <taxon>Pleosporomycetidae</taxon>
        <taxon>Pleosporales</taxon>
        <taxon>Pleosporineae</taxon>
        <taxon>Pleosporaceae</taxon>
        <taxon>Alternaria</taxon>
        <taxon>Alternaria sect. Alternaria</taxon>
    </lineage>
</organism>
<feature type="region of interest" description="Disordered" evidence="2">
    <location>
        <begin position="59"/>
        <end position="111"/>
    </location>
</feature>
<feature type="compositionally biased region" description="Polar residues" evidence="2">
    <location>
        <begin position="263"/>
        <end position="305"/>
    </location>
</feature>
<dbReference type="EMBL" id="JAAABM010000005">
    <property type="protein sequence ID" value="KAF7677506.1"/>
    <property type="molecule type" value="Genomic_DNA"/>
</dbReference>
<evidence type="ECO:0000313" key="3">
    <source>
        <dbReference type="EMBL" id="KAF7677506.1"/>
    </source>
</evidence>
<feature type="region of interest" description="Disordered" evidence="2">
    <location>
        <begin position="656"/>
        <end position="681"/>
    </location>
</feature>
<feature type="compositionally biased region" description="Polar residues" evidence="2">
    <location>
        <begin position="604"/>
        <end position="613"/>
    </location>
</feature>
<gene>
    <name evidence="3" type="ORF">GT037_004365</name>
</gene>
<feature type="region of interest" description="Disordered" evidence="2">
    <location>
        <begin position="602"/>
        <end position="621"/>
    </location>
</feature>
<evidence type="ECO:0000256" key="2">
    <source>
        <dbReference type="SAM" id="MobiDB-lite"/>
    </source>
</evidence>
<feature type="region of interest" description="Disordered" evidence="2">
    <location>
        <begin position="537"/>
        <end position="595"/>
    </location>
</feature>
<feature type="compositionally biased region" description="Basic and acidic residues" evidence="2">
    <location>
        <begin position="189"/>
        <end position="213"/>
    </location>
</feature>
<reference evidence="3" key="2">
    <citation type="submission" date="2020-08" db="EMBL/GenBank/DDBJ databases">
        <title>Draft Genome Sequence of Cumin Blight Pathogen Alternaria burnsii.</title>
        <authorList>
            <person name="Feng Z."/>
        </authorList>
    </citation>
    <scope>NUCLEOTIDE SEQUENCE</scope>
    <source>
        <strain evidence="3">CBS107.38</strain>
    </source>
</reference>